<dbReference type="InterPro" id="IPR003661">
    <property type="entry name" value="HisK_dim/P_dom"/>
</dbReference>
<gene>
    <name evidence="11" type="ORF">FFWV33_12265</name>
</gene>
<dbReference type="AlphaFoldDB" id="A0A2S1LEQ5"/>
<dbReference type="Pfam" id="PF00512">
    <property type="entry name" value="HisKA"/>
    <property type="match status" value="1"/>
</dbReference>
<name>A0A2S1LEQ5_9FLAO</name>
<keyword evidence="3 6" id="KW-0597">Phosphoprotein</keyword>
<evidence type="ECO:0000256" key="6">
    <source>
        <dbReference type="PROSITE-ProRule" id="PRU00169"/>
    </source>
</evidence>
<evidence type="ECO:0000256" key="2">
    <source>
        <dbReference type="ARBA" id="ARBA00012438"/>
    </source>
</evidence>
<dbReference type="InterPro" id="IPR000014">
    <property type="entry name" value="PAS"/>
</dbReference>
<dbReference type="SMART" id="SM00062">
    <property type="entry name" value="PBPb"/>
    <property type="match status" value="1"/>
</dbReference>
<dbReference type="PROSITE" id="PS50109">
    <property type="entry name" value="HIS_KIN"/>
    <property type="match status" value="1"/>
</dbReference>
<reference evidence="11 12" key="1">
    <citation type="submission" date="2017-04" db="EMBL/GenBank/DDBJ databases">
        <title>Compelte genome sequence of WV33.</title>
        <authorList>
            <person name="Lee P.C."/>
        </authorList>
    </citation>
    <scope>NUCLEOTIDE SEQUENCE [LARGE SCALE GENOMIC DNA]</scope>
    <source>
        <strain evidence="11 12">WV33</strain>
    </source>
</reference>
<dbReference type="InterPro" id="IPR005467">
    <property type="entry name" value="His_kinase_dom"/>
</dbReference>
<keyword evidence="5" id="KW-0418">Kinase</keyword>
<keyword evidence="4" id="KW-0808">Transferase</keyword>
<dbReference type="CDD" id="cd00082">
    <property type="entry name" value="HisKA"/>
    <property type="match status" value="1"/>
</dbReference>
<keyword evidence="12" id="KW-1185">Reference proteome</keyword>
<evidence type="ECO:0000256" key="1">
    <source>
        <dbReference type="ARBA" id="ARBA00000085"/>
    </source>
</evidence>
<dbReference type="InterPro" id="IPR036890">
    <property type="entry name" value="HATPase_C_sf"/>
</dbReference>
<dbReference type="Pfam" id="PF00497">
    <property type="entry name" value="SBP_bac_3"/>
    <property type="match status" value="1"/>
</dbReference>
<dbReference type="Pfam" id="PF02518">
    <property type="entry name" value="HATPase_c"/>
    <property type="match status" value="1"/>
</dbReference>
<dbReference type="FunFam" id="3.30.565.10:FF:000006">
    <property type="entry name" value="Sensor histidine kinase WalK"/>
    <property type="match status" value="1"/>
</dbReference>
<dbReference type="CDD" id="cd17546">
    <property type="entry name" value="REC_hyHK_CKI1_RcsC-like"/>
    <property type="match status" value="1"/>
</dbReference>
<dbReference type="CDD" id="cd00130">
    <property type="entry name" value="PAS"/>
    <property type="match status" value="1"/>
</dbReference>
<keyword evidence="7" id="KW-1133">Transmembrane helix</keyword>
<organism evidence="11 12">
    <name type="scientific">Flavobacterium faecale</name>
    <dbReference type="NCBI Taxonomy" id="1355330"/>
    <lineage>
        <taxon>Bacteria</taxon>
        <taxon>Pseudomonadati</taxon>
        <taxon>Bacteroidota</taxon>
        <taxon>Flavobacteriia</taxon>
        <taxon>Flavobacteriales</taxon>
        <taxon>Flavobacteriaceae</taxon>
        <taxon>Flavobacterium</taxon>
    </lineage>
</organism>
<evidence type="ECO:0000256" key="7">
    <source>
        <dbReference type="SAM" id="Phobius"/>
    </source>
</evidence>
<dbReference type="KEGG" id="ffa:FFWV33_12265"/>
<dbReference type="SUPFAM" id="SSF55785">
    <property type="entry name" value="PYP-like sensor domain (PAS domain)"/>
    <property type="match status" value="1"/>
</dbReference>
<evidence type="ECO:0000256" key="4">
    <source>
        <dbReference type="ARBA" id="ARBA00022679"/>
    </source>
</evidence>
<dbReference type="Proteomes" id="UP000244527">
    <property type="component" value="Chromosome"/>
</dbReference>
<dbReference type="Gene3D" id="3.40.50.2300">
    <property type="match status" value="1"/>
</dbReference>
<dbReference type="SUPFAM" id="SSF52172">
    <property type="entry name" value="CheY-like"/>
    <property type="match status" value="1"/>
</dbReference>
<evidence type="ECO:0000313" key="12">
    <source>
        <dbReference type="Proteomes" id="UP000244527"/>
    </source>
</evidence>
<dbReference type="SMART" id="SM00448">
    <property type="entry name" value="REC"/>
    <property type="match status" value="1"/>
</dbReference>
<keyword evidence="7" id="KW-0472">Membrane</keyword>
<dbReference type="GO" id="GO:0009927">
    <property type="term" value="F:histidine phosphotransfer kinase activity"/>
    <property type="evidence" value="ECO:0007669"/>
    <property type="project" value="TreeGrafter"/>
</dbReference>
<dbReference type="Pfam" id="PF08447">
    <property type="entry name" value="PAS_3"/>
    <property type="match status" value="1"/>
</dbReference>
<dbReference type="InterPro" id="IPR004358">
    <property type="entry name" value="Sig_transdc_His_kin-like_C"/>
</dbReference>
<dbReference type="SUPFAM" id="SSF55874">
    <property type="entry name" value="ATPase domain of HSP90 chaperone/DNA topoisomerase II/histidine kinase"/>
    <property type="match status" value="1"/>
</dbReference>
<dbReference type="InterPro" id="IPR001638">
    <property type="entry name" value="Solute-binding_3/MltF_N"/>
</dbReference>
<dbReference type="PANTHER" id="PTHR43047:SF72">
    <property type="entry name" value="OSMOSENSING HISTIDINE PROTEIN KINASE SLN1"/>
    <property type="match status" value="1"/>
</dbReference>
<feature type="domain" description="Histidine kinase" evidence="9">
    <location>
        <begin position="456"/>
        <end position="674"/>
    </location>
</feature>
<dbReference type="OrthoDB" id="9811889at2"/>
<dbReference type="PRINTS" id="PR00344">
    <property type="entry name" value="BCTRLSENSOR"/>
</dbReference>
<dbReference type="Gene3D" id="3.30.565.10">
    <property type="entry name" value="Histidine kinase-like ATPase, C-terminal domain"/>
    <property type="match status" value="1"/>
</dbReference>
<feature type="domain" description="Response regulatory" evidence="10">
    <location>
        <begin position="695"/>
        <end position="810"/>
    </location>
</feature>
<dbReference type="Gene3D" id="1.10.287.130">
    <property type="match status" value="1"/>
</dbReference>
<evidence type="ECO:0000259" key="10">
    <source>
        <dbReference type="PROSITE" id="PS50110"/>
    </source>
</evidence>
<accession>A0A2S1LEQ5</accession>
<dbReference type="GO" id="GO:0000155">
    <property type="term" value="F:phosphorelay sensor kinase activity"/>
    <property type="evidence" value="ECO:0007669"/>
    <property type="project" value="InterPro"/>
</dbReference>
<dbReference type="PANTHER" id="PTHR43047">
    <property type="entry name" value="TWO-COMPONENT HISTIDINE PROTEIN KINASE"/>
    <property type="match status" value="1"/>
</dbReference>
<dbReference type="InterPro" id="IPR036097">
    <property type="entry name" value="HisK_dim/P_sf"/>
</dbReference>
<feature type="modified residue" description="4-aspartylphosphate" evidence="6">
    <location>
        <position position="745"/>
    </location>
</feature>
<dbReference type="SMART" id="SM00387">
    <property type="entry name" value="HATPase_c"/>
    <property type="match status" value="1"/>
</dbReference>
<feature type="transmembrane region" description="Helical" evidence="7">
    <location>
        <begin position="265"/>
        <end position="287"/>
    </location>
</feature>
<feature type="signal peptide" evidence="8">
    <location>
        <begin position="1"/>
        <end position="26"/>
    </location>
</feature>
<proteinExistence type="predicted"/>
<dbReference type="EC" id="2.7.13.3" evidence="2"/>
<dbReference type="InterPro" id="IPR011006">
    <property type="entry name" value="CheY-like_superfamily"/>
</dbReference>
<dbReference type="Pfam" id="PF00072">
    <property type="entry name" value="Response_reg"/>
    <property type="match status" value="1"/>
</dbReference>
<evidence type="ECO:0000259" key="9">
    <source>
        <dbReference type="PROSITE" id="PS50109"/>
    </source>
</evidence>
<keyword evidence="7" id="KW-0812">Transmembrane</keyword>
<evidence type="ECO:0000256" key="8">
    <source>
        <dbReference type="SAM" id="SignalP"/>
    </source>
</evidence>
<dbReference type="PROSITE" id="PS50110">
    <property type="entry name" value="RESPONSE_REGULATORY"/>
    <property type="match status" value="1"/>
</dbReference>
<evidence type="ECO:0000313" key="11">
    <source>
        <dbReference type="EMBL" id="AWG22235.1"/>
    </source>
</evidence>
<keyword evidence="8" id="KW-0732">Signal</keyword>
<dbReference type="Gene3D" id="3.30.450.20">
    <property type="entry name" value="PAS domain"/>
    <property type="match status" value="1"/>
</dbReference>
<dbReference type="InterPro" id="IPR035965">
    <property type="entry name" value="PAS-like_dom_sf"/>
</dbReference>
<dbReference type="EMBL" id="CP020918">
    <property type="protein sequence ID" value="AWG22235.1"/>
    <property type="molecule type" value="Genomic_DNA"/>
</dbReference>
<evidence type="ECO:0000256" key="5">
    <source>
        <dbReference type="ARBA" id="ARBA00022777"/>
    </source>
</evidence>
<comment type="catalytic activity">
    <reaction evidence="1">
        <text>ATP + protein L-histidine = ADP + protein N-phospho-L-histidine.</text>
        <dbReference type="EC" id="2.7.13.3"/>
    </reaction>
</comment>
<dbReference type="InterPro" id="IPR001789">
    <property type="entry name" value="Sig_transdc_resp-reg_receiver"/>
</dbReference>
<dbReference type="InterPro" id="IPR013655">
    <property type="entry name" value="PAS_fold_3"/>
</dbReference>
<protein>
    <recommendedName>
        <fullName evidence="2">histidine kinase</fullName>
        <ecNumber evidence="2">2.7.13.3</ecNumber>
    </recommendedName>
</protein>
<dbReference type="SUPFAM" id="SSF47384">
    <property type="entry name" value="Homodimeric domain of signal transducing histidine kinase"/>
    <property type="match status" value="1"/>
</dbReference>
<dbReference type="SUPFAM" id="SSF53850">
    <property type="entry name" value="Periplasmic binding protein-like II"/>
    <property type="match status" value="1"/>
</dbReference>
<dbReference type="GO" id="GO:0005886">
    <property type="term" value="C:plasma membrane"/>
    <property type="evidence" value="ECO:0007669"/>
    <property type="project" value="TreeGrafter"/>
</dbReference>
<dbReference type="InterPro" id="IPR003594">
    <property type="entry name" value="HATPase_dom"/>
</dbReference>
<evidence type="ECO:0000256" key="3">
    <source>
        <dbReference type="ARBA" id="ARBA00022553"/>
    </source>
</evidence>
<feature type="chain" id="PRO_5015596198" description="histidine kinase" evidence="8">
    <location>
        <begin position="27"/>
        <end position="812"/>
    </location>
</feature>
<dbReference type="Gene3D" id="3.40.190.10">
    <property type="entry name" value="Periplasmic binding protein-like II"/>
    <property type="match status" value="2"/>
</dbReference>
<dbReference type="SMART" id="SM00388">
    <property type="entry name" value="HisKA"/>
    <property type="match status" value="1"/>
</dbReference>
<sequence>MLNQKTTRFLLLSAFFSIAIMFTAIAQVNASTQVVIGVFDNPPKIFINKEGKPDGVYVDVLNDIQDKEKVHFIYKYDTWNNLYKSLLKGEIDVLPDMAYTKERSKIFSLTKLPVLTSWLEVFERENLNLHYINQLQGLRVGVLKGSNQEQQMRDFVPKNFGIRYQLFSYDSYKKTAEAINSNEIDVLVADRFFRFSPFYSSQIKPTGIILSPSSLHFALNKNKKKYLVSIFDKNLSTLKNDSDSAYYKSLFKWLNENRTSSVPNYIKWIIGIISCILLIAVAFVLLLKNTVTKRTAELLKAKDVAEKSEDQLKLISNNLVNGMIYQVAILDDNTRKFTYLSETVSDLYGCSPEQAKTDPNLIMGKIHTDDIAEITRKEKEAAKTSGVFSAEARVINPDGSFRWSYYISKPRIIDSVQCWDGLEIDISDRKKMEIELQASKEKAIESDQLKSAFLANMSHEIRTPMNSIIGFSNLLKDPNISTKKHNKYITFIEKSSLRMLNIIDDIINISKIETGTMELTLEETNINELIEYYHSQLCTEVENKDIVVTYKNQLPHDDAYIITDQNKLYAVVRNIVTNAIKHTSVGSIEIGYTIEDAMIQFYVKDTGTGIPQNRQEAIFDRFVQADIINKMAVQGAGLGLSISKAYIKMLEGKIWLTSEIDKGTTFYFTIKHSPTQVVNVPIPSQNVPTLKNKITILIVEDDKMSELLLTKLVKQYSLVIFKARNGLEAVEQATNNPEIDLILMDIQMPKMNGHEATKAIRVFNKDVTIIAQTAYALIGDKAKILESGCNECIAKPINKDELDQLIFQYFGN</sequence>